<dbReference type="InterPro" id="IPR015943">
    <property type="entry name" value="WD40/YVTN_repeat-like_dom_sf"/>
</dbReference>
<dbReference type="InterPro" id="IPR051242">
    <property type="entry name" value="WD-EF-hand_domain"/>
</dbReference>
<dbReference type="InterPro" id="IPR001680">
    <property type="entry name" value="WD40_rpt"/>
</dbReference>
<feature type="region of interest" description="Disordered" evidence="3">
    <location>
        <begin position="1052"/>
        <end position="1073"/>
    </location>
</feature>
<accession>A0AAU9KBJ0</accession>
<keyword evidence="1" id="KW-0677">Repeat</keyword>
<dbReference type="AlphaFoldDB" id="A0AAU9KBJ0"/>
<dbReference type="PROSITE" id="PS50082">
    <property type="entry name" value="WD_REPEATS_2"/>
    <property type="match status" value="2"/>
</dbReference>
<dbReference type="SUPFAM" id="SSF50978">
    <property type="entry name" value="WD40 repeat-like"/>
    <property type="match status" value="2"/>
</dbReference>
<reference evidence="4" key="1">
    <citation type="submission" date="2021-09" db="EMBL/GenBank/DDBJ databases">
        <authorList>
            <consortium name="AG Swart"/>
            <person name="Singh M."/>
            <person name="Singh A."/>
            <person name="Seah K."/>
            <person name="Emmerich C."/>
        </authorList>
    </citation>
    <scope>NUCLEOTIDE SEQUENCE</scope>
    <source>
        <strain evidence="4">ATCC30299</strain>
    </source>
</reference>
<gene>
    <name evidence="4" type="ORF">BSTOLATCC_MIC63815</name>
</gene>
<dbReference type="Proteomes" id="UP001162131">
    <property type="component" value="Unassembled WGS sequence"/>
</dbReference>
<dbReference type="Gene3D" id="2.130.10.10">
    <property type="entry name" value="YVTN repeat-like/Quinoprotein amine dehydrogenase"/>
    <property type="match status" value="3"/>
</dbReference>
<name>A0AAU9KBJ0_9CILI</name>
<dbReference type="Pfam" id="PF00400">
    <property type="entry name" value="WD40"/>
    <property type="match status" value="1"/>
</dbReference>
<evidence type="ECO:0000313" key="5">
    <source>
        <dbReference type="Proteomes" id="UP001162131"/>
    </source>
</evidence>
<dbReference type="PANTHER" id="PTHR44324">
    <property type="entry name" value="WD40 REPEAT DOMAIN 95"/>
    <property type="match status" value="1"/>
</dbReference>
<evidence type="ECO:0000256" key="3">
    <source>
        <dbReference type="SAM" id="MobiDB-lite"/>
    </source>
</evidence>
<feature type="compositionally biased region" description="Low complexity" evidence="3">
    <location>
        <begin position="1053"/>
        <end position="1067"/>
    </location>
</feature>
<dbReference type="InterPro" id="IPR036322">
    <property type="entry name" value="WD40_repeat_dom_sf"/>
</dbReference>
<feature type="repeat" description="WD" evidence="2">
    <location>
        <begin position="566"/>
        <end position="597"/>
    </location>
</feature>
<keyword evidence="2" id="KW-0853">WD repeat</keyword>
<feature type="repeat" description="WD" evidence="2">
    <location>
        <begin position="396"/>
        <end position="437"/>
    </location>
</feature>
<protein>
    <submittedName>
        <fullName evidence="4">Uncharacterized protein</fullName>
    </submittedName>
</protein>
<keyword evidence="5" id="KW-1185">Reference proteome</keyword>
<organism evidence="4 5">
    <name type="scientific">Blepharisma stoltei</name>
    <dbReference type="NCBI Taxonomy" id="1481888"/>
    <lineage>
        <taxon>Eukaryota</taxon>
        <taxon>Sar</taxon>
        <taxon>Alveolata</taxon>
        <taxon>Ciliophora</taxon>
        <taxon>Postciliodesmatophora</taxon>
        <taxon>Heterotrichea</taxon>
        <taxon>Heterotrichida</taxon>
        <taxon>Blepharismidae</taxon>
        <taxon>Blepharisma</taxon>
    </lineage>
</organism>
<dbReference type="EMBL" id="CAJZBQ010000062">
    <property type="protein sequence ID" value="CAG9335338.1"/>
    <property type="molecule type" value="Genomic_DNA"/>
</dbReference>
<evidence type="ECO:0000256" key="1">
    <source>
        <dbReference type="ARBA" id="ARBA00022737"/>
    </source>
</evidence>
<comment type="caution">
    <text evidence="4">The sequence shown here is derived from an EMBL/GenBank/DDBJ whole genome shotgun (WGS) entry which is preliminary data.</text>
</comment>
<dbReference type="PANTHER" id="PTHR44324:SF4">
    <property type="entry name" value="WD40 REPEAT DOMAIN 95"/>
    <property type="match status" value="1"/>
</dbReference>
<proteinExistence type="predicted"/>
<evidence type="ECO:0000313" key="4">
    <source>
        <dbReference type="EMBL" id="CAG9335338.1"/>
    </source>
</evidence>
<sequence length="1179" mass="134952">MSNLNDLISQHSTPRDLEISFNRQADIDKIDPETNTYLLYKWSARNILNHLELSSILEIENQFEKQKTLQIEEFVWLILQVIQHEIKEKVYVTAGAITLYIEVLKQKHKKSISEGILWNELSEYILELALNSKNNLDLPATKLIENAPSISEAPLVFGAKEHHFSRIHLSTRLLDKYHHQRSIRQGIYAPSAKCLFTLDQVSSHIRMYGNNSQLKGKIEPVKSNHLFEGVILDFAWSEQYQRIGAAMQDFSLTFWDYRDDFSYEKILKTNPPVEELQNRIWFVDRGIWFTTDKTNALYEWDIETENPTLWPNRHAGKITGLIEFNGVLATSALDRNVVLWEMKNKASLCVITLPDVSAHTLAYSFDFQYLVTAAYETTPLVWNLETMQDISIFGKLEGHVHTVSAMAVINGTPLAVTADDTGFIKVWDLRNLKCLQTLNQERMEISKIIPAAGEQFFCAVGCRVYWFEYESFIQTNANGINNKEIEPTALIYSRQDKELLLSTKSDLRVFDIYTGKQSRIIADVTDAASEVCQMTLTHLGMRVIISNQKGETREIQHANGVTMNAVTMHKEEIICLNYSLRYDMLFTAGWDNLVKIWADGSYYEPLKVLSDVHEDSLARAACSWEQGIFATCSESGVIAIWDIFNLCSRGSTKIEEEVDSIYLSEHLPLLTVAEISGRISVYNLSTVESIHQALFWIRGECIVELPIKIAFDVTEEEFFEDNKIFATGVEESGKELKYGMYIGSDHGFVSIWNVGRFIKGVKSIQREPDSVFNKKMNIDASTFAAIINLGIGRTKALASSPEAHTSNNRVQRWKAHKDNLNDMIVCQISEKLIITVGNDAVIKIWNTKAELKGHINLTRLQPDLWNLKINTFAYRERLYSQAEILLAELANNYDLNYSLPVKQHLHQSSTVRTFDLVDAQNRVTAHSLPKIHSEKHKSSSTLRQIDIKKKSADKYKKIFNPITYGLKEYDDVTPPKKFEQLEPIEDKPPPKKRNWESVADLAKKLDSIDKSFDKTSYRQTESQMFADSYHDEAKKKREREFVQKAIKKKKIQIKNSSRSSSVPLLPRRPYHPPKAHSRVYKLVQDLNNQVIKSMNKNSLPVHIRNATPNKLSKISKDYMLSKAEMMSSPHFGLPMTPAESAANIMKGYLENQEMFDSAAKSVVKLYQEMSVLNKLSKNL</sequence>
<dbReference type="SMART" id="SM00320">
    <property type="entry name" value="WD40"/>
    <property type="match status" value="7"/>
</dbReference>
<evidence type="ECO:0000256" key="2">
    <source>
        <dbReference type="PROSITE-ProRule" id="PRU00221"/>
    </source>
</evidence>